<protein>
    <submittedName>
        <fullName evidence="10">Uncharacterized protein</fullName>
    </submittedName>
</protein>
<dbReference type="OrthoDB" id="286811at2759"/>
<keyword evidence="7" id="KW-0496">Mitochondrion</keyword>
<evidence type="ECO:0000313" key="11">
    <source>
        <dbReference type="Proteomes" id="UP000006174"/>
    </source>
</evidence>
<dbReference type="HOGENOM" id="CLU_099943_0_1_1"/>
<gene>
    <name evidence="10" type="ORF">UHOR_05956</name>
</gene>
<evidence type="ECO:0000256" key="6">
    <source>
        <dbReference type="ARBA" id="ARBA00022982"/>
    </source>
</evidence>
<keyword evidence="8" id="KW-0472">Membrane</keyword>
<dbReference type="InterPro" id="IPR006806">
    <property type="entry name" value="NDUFA5"/>
</dbReference>
<evidence type="ECO:0000313" key="10">
    <source>
        <dbReference type="EMBL" id="CCF48261.1"/>
    </source>
</evidence>
<evidence type="ECO:0000256" key="7">
    <source>
        <dbReference type="ARBA" id="ARBA00023128"/>
    </source>
</evidence>
<evidence type="ECO:0000256" key="5">
    <source>
        <dbReference type="ARBA" id="ARBA00022792"/>
    </source>
</evidence>
<dbReference type="eggNOG" id="KOG3365">
    <property type="taxonomic scope" value="Eukaryota"/>
</dbReference>
<comment type="subcellular location">
    <subcellularLocation>
        <location evidence="1">Mitochondrion inner membrane</location>
        <topology evidence="1">Peripheral membrane protein</topology>
        <orientation evidence="1">Matrix side</orientation>
    </subcellularLocation>
</comment>
<dbReference type="AlphaFoldDB" id="I2FMW8"/>
<keyword evidence="9" id="KW-0175">Coiled coil</keyword>
<dbReference type="Proteomes" id="UP000006174">
    <property type="component" value="Unassembled WGS sequence"/>
</dbReference>
<dbReference type="OMA" id="AAKMVDW"/>
<sequence length="180" mass="19690">MFSSRTNLMTRSLRRLAATPSPSHAPSSASFVARLKKSTNITGLDVSTCPLAELESRYSKTLSLLATLPECSVYRQATSALTQQRLDMVSKAAEEAEAVKNNAEQLEQVYENAEKQLDAGQLEQLLEQALAEYRLAAKMVDWKAWQPLDHPPAPGQWAYFSMAEEAGEGGEDQNVGGGKN</sequence>
<reference evidence="10 11" key="1">
    <citation type="journal article" date="2012" name="Plant Cell">
        <title>Genome comparison of barley and maize smut fungi reveals targeted loss of RNA silencing components and species-specific presence of transposable elements.</title>
        <authorList>
            <person name="Laurie J.D."/>
            <person name="Ali S."/>
            <person name="Linning R."/>
            <person name="Mannhaupt G."/>
            <person name="Wong P."/>
            <person name="Gueldener U."/>
            <person name="Muensterkoetter M."/>
            <person name="Moore R."/>
            <person name="Kahmann R."/>
            <person name="Bakkeren G."/>
            <person name="Schirawski J."/>
        </authorList>
    </citation>
    <scope>NUCLEOTIDE SEQUENCE [LARGE SCALE GENOMIC DNA]</scope>
    <source>
        <strain evidence="11">Uh4875-4</strain>
    </source>
</reference>
<evidence type="ECO:0000256" key="3">
    <source>
        <dbReference type="ARBA" id="ARBA00022448"/>
    </source>
</evidence>
<comment type="caution">
    <text evidence="10">The sequence shown here is derived from an EMBL/GenBank/DDBJ whole genome shotgun (WGS) entry which is preliminary data.</text>
</comment>
<evidence type="ECO:0000256" key="9">
    <source>
        <dbReference type="SAM" id="Coils"/>
    </source>
</evidence>
<dbReference type="GO" id="GO:0022904">
    <property type="term" value="P:respiratory electron transport chain"/>
    <property type="evidence" value="ECO:0007669"/>
    <property type="project" value="InterPro"/>
</dbReference>
<evidence type="ECO:0000256" key="4">
    <source>
        <dbReference type="ARBA" id="ARBA00022660"/>
    </source>
</evidence>
<dbReference type="STRING" id="1128400.I2FMW8"/>
<comment type="similarity">
    <text evidence="2">Belongs to the complex I NDUFA5 subunit family.</text>
</comment>
<keyword evidence="4" id="KW-0679">Respiratory chain</keyword>
<evidence type="ECO:0000256" key="8">
    <source>
        <dbReference type="ARBA" id="ARBA00023136"/>
    </source>
</evidence>
<keyword evidence="3" id="KW-0813">Transport</keyword>
<dbReference type="PANTHER" id="PTHR12653">
    <property type="entry name" value="NADH-UBIQUINONE OXIDOREDUCTASE 13 KD-B SUBUNIT"/>
    <property type="match status" value="1"/>
</dbReference>
<feature type="coiled-coil region" evidence="9">
    <location>
        <begin position="86"/>
        <end position="132"/>
    </location>
</feature>
<keyword evidence="5" id="KW-0999">Mitochondrion inner membrane</keyword>
<evidence type="ECO:0000256" key="2">
    <source>
        <dbReference type="ARBA" id="ARBA00010261"/>
    </source>
</evidence>
<dbReference type="PANTHER" id="PTHR12653:SF0">
    <property type="entry name" value="NADH DEHYDROGENASE [UBIQUINONE] 1 ALPHA SUBCOMPLEX SUBUNIT 5"/>
    <property type="match status" value="1"/>
</dbReference>
<accession>I2FMW8</accession>
<keyword evidence="6" id="KW-0249">Electron transport</keyword>
<name>I2FMW8_USTHO</name>
<evidence type="ECO:0000256" key="1">
    <source>
        <dbReference type="ARBA" id="ARBA00004443"/>
    </source>
</evidence>
<dbReference type="EMBL" id="CAGI01000132">
    <property type="protein sequence ID" value="CCF48261.1"/>
    <property type="molecule type" value="Genomic_DNA"/>
</dbReference>
<proteinExistence type="inferred from homology"/>
<keyword evidence="11" id="KW-1185">Reference proteome</keyword>
<dbReference type="Pfam" id="PF04716">
    <property type="entry name" value="ETC_C1_NDUFA5"/>
    <property type="match status" value="1"/>
</dbReference>
<organism evidence="10 11">
    <name type="scientific">Ustilago hordei</name>
    <name type="common">Barley covered smut fungus</name>
    <dbReference type="NCBI Taxonomy" id="120017"/>
    <lineage>
        <taxon>Eukaryota</taxon>
        <taxon>Fungi</taxon>
        <taxon>Dikarya</taxon>
        <taxon>Basidiomycota</taxon>
        <taxon>Ustilaginomycotina</taxon>
        <taxon>Ustilaginomycetes</taxon>
        <taxon>Ustilaginales</taxon>
        <taxon>Ustilaginaceae</taxon>
        <taxon>Ustilago</taxon>
    </lineage>
</organism>
<dbReference type="GO" id="GO:0005743">
    <property type="term" value="C:mitochondrial inner membrane"/>
    <property type="evidence" value="ECO:0007669"/>
    <property type="project" value="UniProtKB-SubCell"/>
</dbReference>